<evidence type="ECO:0000256" key="1">
    <source>
        <dbReference type="SAM" id="MobiDB-lite"/>
    </source>
</evidence>
<protein>
    <submittedName>
        <fullName evidence="3">Uncharacterized protein</fullName>
    </submittedName>
</protein>
<reference evidence="4" key="1">
    <citation type="submission" date="2014-06" db="EMBL/GenBank/DDBJ databases">
        <authorList>
            <person name="Berkman P.J."/>
        </authorList>
    </citation>
    <scope>NUCLEOTIDE SEQUENCE [LARGE SCALE GENOMIC DNA]</scope>
</reference>
<gene>
    <name evidence="3" type="primary">SSCI84330.1</name>
</gene>
<organism evidence="3 4">
    <name type="scientific">Sporisorium scitamineum</name>
    <dbReference type="NCBI Taxonomy" id="49012"/>
    <lineage>
        <taxon>Eukaryota</taxon>
        <taxon>Fungi</taxon>
        <taxon>Dikarya</taxon>
        <taxon>Basidiomycota</taxon>
        <taxon>Ustilaginomycotina</taxon>
        <taxon>Ustilaginomycetes</taxon>
        <taxon>Ustilaginales</taxon>
        <taxon>Ustilaginaceae</taxon>
        <taxon>Sporisorium</taxon>
    </lineage>
</organism>
<keyword evidence="2" id="KW-0732">Signal</keyword>
<evidence type="ECO:0000313" key="3">
    <source>
        <dbReference type="EMBL" id="CDW99762.1"/>
    </source>
</evidence>
<evidence type="ECO:0000313" key="4">
    <source>
        <dbReference type="Proteomes" id="UP000242770"/>
    </source>
</evidence>
<dbReference type="AlphaFoldDB" id="A0A0F7S9T0"/>
<feature type="signal peptide" evidence="2">
    <location>
        <begin position="1"/>
        <end position="25"/>
    </location>
</feature>
<feature type="compositionally biased region" description="Gly residues" evidence="1">
    <location>
        <begin position="112"/>
        <end position="128"/>
    </location>
</feature>
<evidence type="ECO:0000256" key="2">
    <source>
        <dbReference type="SAM" id="SignalP"/>
    </source>
</evidence>
<feature type="chain" id="PRO_5002521731" evidence="2">
    <location>
        <begin position="26"/>
        <end position="164"/>
    </location>
</feature>
<name>A0A0F7S9T0_9BASI</name>
<keyword evidence="4" id="KW-1185">Reference proteome</keyword>
<feature type="compositionally biased region" description="Gly residues" evidence="1">
    <location>
        <begin position="154"/>
        <end position="164"/>
    </location>
</feature>
<accession>A0A0F7S9T0</accession>
<proteinExistence type="predicted"/>
<dbReference type="Proteomes" id="UP000242770">
    <property type="component" value="Unassembled WGS sequence"/>
</dbReference>
<dbReference type="EMBL" id="CCFA01005116">
    <property type="protein sequence ID" value="CDW99762.1"/>
    <property type="molecule type" value="Genomic_DNA"/>
</dbReference>
<feature type="region of interest" description="Disordered" evidence="1">
    <location>
        <begin position="76"/>
        <end position="164"/>
    </location>
</feature>
<sequence length="164" mass="16533">MVFLTLPFKALLAIVALALPAHIEAHPVSADQSLVATDVASTGTWAHHQARSVSNLNLKSRYFDFIFPPGRGKGDVSGPFIFKGHSTPFDFDKEGQHGGEGSEGGESHGGSEGEGGGGSDSGKGGSSHGSGEEDSQGHGEGSSGSEGSEVGTAKYGGGGDTPSY</sequence>